<proteinExistence type="inferred from homology"/>
<dbReference type="PANTHER" id="PTHR12081">
    <property type="entry name" value="TRANSCRIPTION FACTOR E2F"/>
    <property type="match status" value="1"/>
</dbReference>
<dbReference type="GO" id="GO:0000981">
    <property type="term" value="F:DNA-binding transcription factor activity, RNA polymerase II-specific"/>
    <property type="evidence" value="ECO:0007669"/>
    <property type="project" value="TreeGrafter"/>
</dbReference>
<dbReference type="InterPro" id="IPR036390">
    <property type="entry name" value="WH_DNA-bd_sf"/>
</dbReference>
<keyword evidence="4 5" id="KW-0804">Transcription</keyword>
<keyword evidence="2 5" id="KW-0805">Transcription regulation</keyword>
<evidence type="ECO:0000256" key="2">
    <source>
        <dbReference type="ARBA" id="ARBA00023015"/>
    </source>
</evidence>
<dbReference type="Ensembl" id="ENSKMAT00000001431.1">
    <property type="protein sequence ID" value="ENSKMAP00000001391.1"/>
    <property type="gene ID" value="ENSKMAG00000001103.1"/>
</dbReference>
<comment type="subcellular location">
    <subcellularLocation>
        <location evidence="5">Nucleus</location>
    </subcellularLocation>
</comment>
<dbReference type="SUPFAM" id="SSF46785">
    <property type="entry name" value="Winged helix' DNA-binding domain"/>
    <property type="match status" value="1"/>
</dbReference>
<keyword evidence="3 5" id="KW-0238">DNA-binding</keyword>
<dbReference type="SMART" id="SM01372">
    <property type="entry name" value="E2F_TDP"/>
    <property type="match status" value="1"/>
</dbReference>
<dbReference type="GO" id="GO:0000978">
    <property type="term" value="F:RNA polymerase II cis-regulatory region sequence-specific DNA binding"/>
    <property type="evidence" value="ECO:0007669"/>
    <property type="project" value="InterPro"/>
</dbReference>
<dbReference type="STRING" id="37003.ENSKMAP00000001391"/>
<dbReference type="InterPro" id="IPR036388">
    <property type="entry name" value="WH-like_DNA-bd_sf"/>
</dbReference>
<comment type="similarity">
    <text evidence="1 5">Belongs to the E2F/DP family.</text>
</comment>
<dbReference type="Proteomes" id="UP000264800">
    <property type="component" value="Unplaced"/>
</dbReference>
<evidence type="ECO:0000256" key="3">
    <source>
        <dbReference type="ARBA" id="ARBA00023125"/>
    </source>
</evidence>
<protein>
    <recommendedName>
        <fullName evidence="6">E2F/DP family winged-helix DNA-binding domain-containing protein</fullName>
    </recommendedName>
</protein>
<name>A0A3Q2ZCK8_KRYMA</name>
<dbReference type="GO" id="GO:0035189">
    <property type="term" value="C:Rb-E2F complex"/>
    <property type="evidence" value="ECO:0007669"/>
    <property type="project" value="TreeGrafter"/>
</dbReference>
<organism evidence="7 8">
    <name type="scientific">Kryptolebias marmoratus</name>
    <name type="common">Mangrove killifish</name>
    <name type="synonym">Rivulus marmoratus</name>
    <dbReference type="NCBI Taxonomy" id="37003"/>
    <lineage>
        <taxon>Eukaryota</taxon>
        <taxon>Metazoa</taxon>
        <taxon>Chordata</taxon>
        <taxon>Craniata</taxon>
        <taxon>Vertebrata</taxon>
        <taxon>Euteleostomi</taxon>
        <taxon>Actinopterygii</taxon>
        <taxon>Neopterygii</taxon>
        <taxon>Teleostei</taxon>
        <taxon>Neoteleostei</taxon>
        <taxon>Acanthomorphata</taxon>
        <taxon>Ovalentaria</taxon>
        <taxon>Atherinomorphae</taxon>
        <taxon>Cyprinodontiformes</taxon>
        <taxon>Rivulidae</taxon>
        <taxon>Kryptolebias</taxon>
    </lineage>
</organism>
<evidence type="ECO:0000256" key="1">
    <source>
        <dbReference type="ARBA" id="ARBA00010940"/>
    </source>
</evidence>
<keyword evidence="5" id="KW-0539">Nucleus</keyword>
<evidence type="ECO:0000313" key="7">
    <source>
        <dbReference type="Ensembl" id="ENSKMAP00000001391.1"/>
    </source>
</evidence>
<reference evidence="7" key="2">
    <citation type="submission" date="2025-09" db="UniProtKB">
        <authorList>
            <consortium name="Ensembl"/>
        </authorList>
    </citation>
    <scope>IDENTIFICATION</scope>
</reference>
<evidence type="ECO:0000313" key="8">
    <source>
        <dbReference type="Proteomes" id="UP000264800"/>
    </source>
</evidence>
<evidence type="ECO:0000259" key="6">
    <source>
        <dbReference type="SMART" id="SM01372"/>
    </source>
</evidence>
<dbReference type="AlphaFoldDB" id="A0A3Q2ZCK8"/>
<evidence type="ECO:0000256" key="4">
    <source>
        <dbReference type="ARBA" id="ARBA00023163"/>
    </source>
</evidence>
<dbReference type="InterPro" id="IPR015633">
    <property type="entry name" value="E2F"/>
</dbReference>
<dbReference type="Pfam" id="PF02319">
    <property type="entry name" value="WHD_E2F_TDP"/>
    <property type="match status" value="1"/>
</dbReference>
<keyword evidence="8" id="KW-1185">Reference proteome</keyword>
<reference evidence="7" key="1">
    <citation type="submission" date="2025-08" db="UniProtKB">
        <authorList>
            <consortium name="Ensembl"/>
        </authorList>
    </citation>
    <scope>IDENTIFICATION</scope>
</reference>
<evidence type="ECO:0000256" key="5">
    <source>
        <dbReference type="RuleBase" id="RU003796"/>
    </source>
</evidence>
<dbReference type="GeneTree" id="ENSGT00940000155115"/>
<dbReference type="FunFam" id="1.10.10.10:FF:000008">
    <property type="entry name" value="E2F transcription factor 1"/>
    <property type="match status" value="1"/>
</dbReference>
<accession>A0A3Q2ZCK8</accession>
<dbReference type="PANTHER" id="PTHR12081:SF43">
    <property type="entry name" value="TRANSCRIPTION FACTOR E2F1"/>
    <property type="match status" value="1"/>
</dbReference>
<feature type="domain" description="E2F/DP family winged-helix DNA-binding" evidence="6">
    <location>
        <begin position="46"/>
        <end position="110"/>
    </location>
</feature>
<dbReference type="OMA" id="KCSANGV"/>
<dbReference type="Gene3D" id="1.10.10.10">
    <property type="entry name" value="Winged helix-like DNA-binding domain superfamily/Winged helix DNA-binding domain"/>
    <property type="match status" value="1"/>
</dbReference>
<sequence length="110" mass="12622">LALKARVPNPGPGEPPKTSCSHMYLLSFFFFFHKSTARKSLRSLARYETSLCLLTRRFAEKLSRSVNGVLDLNEVSEELGVSKRRIYDVTNVLKGIRLIRKKSKSHIQWV</sequence>
<dbReference type="InterPro" id="IPR003316">
    <property type="entry name" value="E2F_WHTH_DNA-bd_dom"/>
</dbReference>